<dbReference type="AlphaFoldDB" id="S6ADT8"/>
<gene>
    <name evidence="4" type="ORF">SCD_n02919</name>
</gene>
<comment type="similarity">
    <text evidence="1">Belongs to the methyltransferase superfamily. L-isoaspartyl/D-aspartyl protein methyltransferase family.</text>
</comment>
<dbReference type="HOGENOM" id="CLU_055432_2_1_4"/>
<dbReference type="RefSeq" id="WP_023507052.1">
    <property type="nucleotide sequence ID" value="NC_022357.1"/>
</dbReference>
<dbReference type="PANTHER" id="PTHR11579">
    <property type="entry name" value="PROTEIN-L-ISOASPARTATE O-METHYLTRANSFERASE"/>
    <property type="match status" value="1"/>
</dbReference>
<dbReference type="Proteomes" id="UP000015559">
    <property type="component" value="Chromosome"/>
</dbReference>
<evidence type="ECO:0000313" key="5">
    <source>
        <dbReference type="Proteomes" id="UP000015559"/>
    </source>
</evidence>
<dbReference type="PANTHER" id="PTHR11579:SF18">
    <property type="entry name" value="PROTEIN-L-ISOASPARTATE O-METHYLTRANSFERASE"/>
    <property type="match status" value="1"/>
</dbReference>
<dbReference type="InterPro" id="IPR029063">
    <property type="entry name" value="SAM-dependent_MTases_sf"/>
</dbReference>
<reference evidence="4 5" key="1">
    <citation type="journal article" date="2012" name="Appl. Environ. Microbiol.">
        <title>Draft genome sequence of a psychrotolerant sulfur-oxidizing bacterium, Sulfuricella denitrificans skB26, and proteomic insights into cold adaptation.</title>
        <authorList>
            <person name="Watanabe T."/>
            <person name="Kojima H."/>
            <person name="Fukui M."/>
        </authorList>
    </citation>
    <scope>NUCLEOTIDE SEQUENCE [LARGE SCALE GENOMIC DNA]</scope>
    <source>
        <strain evidence="5">skB26</strain>
    </source>
</reference>
<dbReference type="Gene3D" id="3.40.50.150">
    <property type="entry name" value="Vaccinia Virus protein VP39"/>
    <property type="match status" value="1"/>
</dbReference>
<dbReference type="CDD" id="cd02440">
    <property type="entry name" value="AdoMet_MTases"/>
    <property type="match status" value="1"/>
</dbReference>
<dbReference type="OrthoDB" id="9810066at2"/>
<evidence type="ECO:0000313" key="4">
    <source>
        <dbReference type="EMBL" id="BAN36718.1"/>
    </source>
</evidence>
<evidence type="ECO:0000256" key="2">
    <source>
        <dbReference type="ARBA" id="ARBA00013346"/>
    </source>
</evidence>
<dbReference type="SUPFAM" id="SSF53335">
    <property type="entry name" value="S-adenosyl-L-methionine-dependent methyltransferases"/>
    <property type="match status" value="1"/>
</dbReference>
<name>S6ADT8_SULDS</name>
<keyword evidence="4" id="KW-0808">Transferase</keyword>
<dbReference type="STRING" id="1163617.SCD_n02919"/>
<dbReference type="KEGG" id="sdr:SCD_n02919"/>
<dbReference type="EMBL" id="AP013066">
    <property type="protein sequence ID" value="BAN36718.1"/>
    <property type="molecule type" value="Genomic_DNA"/>
</dbReference>
<dbReference type="GO" id="GO:0005737">
    <property type="term" value="C:cytoplasm"/>
    <property type="evidence" value="ECO:0007669"/>
    <property type="project" value="TreeGrafter"/>
</dbReference>
<sequence>MDIERARFNMVEQQIRPWDVLDQDVLDLLRQIRREDFVPEQYRELAFSDMEIPLGHGEAMLSPKFEAKILQEVGVKSTDQVLEVGTGSGYLTALLARMAHGGSVHSVEIVPEFSSQAAAMLKQHGIANITLEVGDAARGWKQAGPYDVIVLTGSVPVLPEAFQADLKVGGRLFAVVGESPVMEAQLITCVAKGVYRTTNLFETSVPPLKNAMQPQRFVF</sequence>
<dbReference type="GO" id="GO:0004719">
    <property type="term" value="F:protein-L-isoaspartate (D-aspartate) O-methyltransferase activity"/>
    <property type="evidence" value="ECO:0007669"/>
    <property type="project" value="InterPro"/>
</dbReference>
<dbReference type="eggNOG" id="COG2518">
    <property type="taxonomic scope" value="Bacteria"/>
</dbReference>
<evidence type="ECO:0000256" key="3">
    <source>
        <dbReference type="ARBA" id="ARBA00030757"/>
    </source>
</evidence>
<proteinExistence type="inferred from homology"/>
<evidence type="ECO:0000256" key="1">
    <source>
        <dbReference type="ARBA" id="ARBA00005369"/>
    </source>
</evidence>
<organism evidence="4 5">
    <name type="scientific">Sulfuricella denitrificans (strain DSM 22764 / NBRC 105220 / skB26)</name>
    <dbReference type="NCBI Taxonomy" id="1163617"/>
    <lineage>
        <taxon>Bacteria</taxon>
        <taxon>Pseudomonadati</taxon>
        <taxon>Pseudomonadota</taxon>
        <taxon>Betaproteobacteria</taxon>
        <taxon>Nitrosomonadales</taxon>
        <taxon>Sulfuricellaceae</taxon>
        <taxon>Sulfuricella</taxon>
    </lineage>
</organism>
<dbReference type="InterPro" id="IPR000682">
    <property type="entry name" value="PCMT"/>
</dbReference>
<dbReference type="GO" id="GO:0032259">
    <property type="term" value="P:methylation"/>
    <property type="evidence" value="ECO:0007669"/>
    <property type="project" value="UniProtKB-KW"/>
</dbReference>
<accession>S6ADT8</accession>
<protein>
    <recommendedName>
        <fullName evidence="2">Protein-L-isoaspartate O-methyltransferase</fullName>
    </recommendedName>
    <alternativeName>
        <fullName evidence="3">Protein L-isoaspartyl methyltransferase</fullName>
    </alternativeName>
</protein>
<dbReference type="Pfam" id="PF01135">
    <property type="entry name" value="PCMT"/>
    <property type="match status" value="1"/>
</dbReference>
<keyword evidence="5" id="KW-1185">Reference proteome</keyword>
<keyword evidence="4" id="KW-0489">Methyltransferase</keyword>